<evidence type="ECO:0000313" key="4">
    <source>
        <dbReference type="EMBL" id="TRZ23617.1"/>
    </source>
</evidence>
<feature type="region of interest" description="Disordered" evidence="1">
    <location>
        <begin position="213"/>
        <end position="248"/>
    </location>
</feature>
<dbReference type="PANTHER" id="PTHR13328:SF4">
    <property type="entry name" value="NEGATIVE ELONGATION FACTOR A"/>
    <property type="match status" value="1"/>
</dbReference>
<feature type="domain" description="HDAg" evidence="3">
    <location>
        <begin position="89"/>
        <end position="248"/>
    </location>
</feature>
<name>A0A8K1GT75_9PASS</name>
<feature type="compositionally biased region" description="Low complexity" evidence="1">
    <location>
        <begin position="406"/>
        <end position="423"/>
    </location>
</feature>
<dbReference type="GO" id="GO:0034244">
    <property type="term" value="P:negative regulation of transcription elongation by RNA polymerase II"/>
    <property type="evidence" value="ECO:0007669"/>
    <property type="project" value="TreeGrafter"/>
</dbReference>
<feature type="compositionally biased region" description="Low complexity" evidence="1">
    <location>
        <begin position="329"/>
        <end position="341"/>
    </location>
</feature>
<dbReference type="InterPro" id="IPR052828">
    <property type="entry name" value="NELF-A_domain"/>
</dbReference>
<evidence type="ECO:0000259" key="3">
    <source>
        <dbReference type="PROSITE" id="PS51838"/>
    </source>
</evidence>
<keyword evidence="2" id="KW-0472">Membrane</keyword>
<evidence type="ECO:0000313" key="5">
    <source>
        <dbReference type="Proteomes" id="UP000796761"/>
    </source>
</evidence>
<sequence>MASMRESDTGLWLHNKLGSTDELWAPPSIASLLTASVIDNIRLCFHGLSSAVKLKLLLGMLHLPRRAVDEMKGALTEIIQLATLDSDPWVLMVADILKSFPDTGSLNLDLEEQNPNVQDILGELREKVSECETSAMLPLECQYLNKNALTTLAGPLTPPVKHFQLKRKPKSATLRAELLQKSTETAQQLKKTAGVPFHAKGRGLVKKIDTTTPLKGIPKQAPFRSTSAPSVFSPSGNRTPIPPSRTPLRKERGVKLLDISELDMVGAGREAKRRRKTLDTEVVEKQAKEETVVENATPDYAAGLVSTQKLGSLNNEPALPSTSYLPATPSVVPSSSYIPSSETQPAGSAREALQTNRQTEEPAAPNATTALPAQFKQRTPMYNSNSNPPAATPTSPLTPTTPPAISPAAQAPQVAPQTQQQPPLKKNLSLTREQMYAAQEMFKTANKVTRPEKALILGFMAGSRENPCQEQGDIIQIKLSEHTEDLPKADGTGSTTMLVDTVFEMNYATGKNECLGLSSAVELEHGVFNRHLELLVLCRGLMHRPQCLQPLPTRPLPAPKWATILPALPTGVLHQAILAPGKMKLSVCLASQDHFASTFKGPSDKRCKACRTGEYQLQQGKESCDPCPENHYCPSPDVSPVKCPPDAFCPRGSMEPTYCMELFLYKAGDSCQLTPATIIVLATFSAGGILVVFLIILRRRQEPGKNSLKSLLLPRGSGGHPTYGGTEHTEPVYAGW</sequence>
<dbReference type="AlphaFoldDB" id="A0A8K1GT75"/>
<organism evidence="4 5">
    <name type="scientific">Zosterops borbonicus</name>
    <dbReference type="NCBI Taxonomy" id="364589"/>
    <lineage>
        <taxon>Eukaryota</taxon>
        <taxon>Metazoa</taxon>
        <taxon>Chordata</taxon>
        <taxon>Craniata</taxon>
        <taxon>Vertebrata</taxon>
        <taxon>Euteleostomi</taxon>
        <taxon>Archelosauria</taxon>
        <taxon>Archosauria</taxon>
        <taxon>Dinosauria</taxon>
        <taxon>Saurischia</taxon>
        <taxon>Theropoda</taxon>
        <taxon>Coelurosauria</taxon>
        <taxon>Aves</taxon>
        <taxon>Neognathae</taxon>
        <taxon>Neoaves</taxon>
        <taxon>Telluraves</taxon>
        <taxon>Australaves</taxon>
        <taxon>Passeriformes</taxon>
        <taxon>Sylvioidea</taxon>
        <taxon>Zosteropidae</taxon>
        <taxon>Zosterops</taxon>
    </lineage>
</organism>
<feature type="compositionally biased region" description="Polar residues" evidence="1">
    <location>
        <begin position="223"/>
        <end position="238"/>
    </location>
</feature>
<accession>A0A8K1GT75</accession>
<feature type="region of interest" description="Disordered" evidence="1">
    <location>
        <begin position="321"/>
        <end position="424"/>
    </location>
</feature>
<dbReference type="EMBL" id="SWJQ01000069">
    <property type="protein sequence ID" value="TRZ23617.1"/>
    <property type="molecule type" value="Genomic_DNA"/>
</dbReference>
<dbReference type="Pfam" id="PF23553">
    <property type="entry name" value="NELF-A_N"/>
    <property type="match status" value="1"/>
</dbReference>
<dbReference type="PROSITE" id="PS51838">
    <property type="entry name" value="HDAG"/>
    <property type="match status" value="1"/>
</dbReference>
<dbReference type="InterPro" id="IPR037517">
    <property type="entry name" value="HDAG_dom"/>
</dbReference>
<dbReference type="SUPFAM" id="SSF57184">
    <property type="entry name" value="Growth factor receptor domain"/>
    <property type="match status" value="1"/>
</dbReference>
<feature type="transmembrane region" description="Helical" evidence="2">
    <location>
        <begin position="676"/>
        <end position="697"/>
    </location>
</feature>
<comment type="caution">
    <text evidence="4">The sequence shown here is derived from an EMBL/GenBank/DDBJ whole genome shotgun (WGS) entry which is preliminary data.</text>
</comment>
<dbReference type="InterPro" id="IPR009030">
    <property type="entry name" value="Growth_fac_rcpt_cys_sf"/>
</dbReference>
<keyword evidence="5" id="KW-1185">Reference proteome</keyword>
<dbReference type="InterPro" id="IPR056557">
    <property type="entry name" value="NELF-A_N"/>
</dbReference>
<keyword evidence="2" id="KW-1133">Transmembrane helix</keyword>
<feature type="compositionally biased region" description="Polar residues" evidence="1">
    <location>
        <begin position="376"/>
        <end position="387"/>
    </location>
</feature>
<evidence type="ECO:0000256" key="2">
    <source>
        <dbReference type="SAM" id="Phobius"/>
    </source>
</evidence>
<dbReference type="GO" id="GO:0032021">
    <property type="term" value="C:NELF complex"/>
    <property type="evidence" value="ECO:0007669"/>
    <property type="project" value="TreeGrafter"/>
</dbReference>
<evidence type="ECO:0000256" key="1">
    <source>
        <dbReference type="SAM" id="MobiDB-lite"/>
    </source>
</evidence>
<gene>
    <name evidence="4" type="ORF">HGM15179_003514</name>
</gene>
<feature type="compositionally biased region" description="Low complexity" evidence="1">
    <location>
        <begin position="388"/>
        <end position="398"/>
    </location>
</feature>
<dbReference type="PANTHER" id="PTHR13328">
    <property type="entry name" value="NEGATIVE ELONGATION FACTOR A NELF-A"/>
    <property type="match status" value="1"/>
</dbReference>
<feature type="compositionally biased region" description="Low complexity" evidence="1">
    <location>
        <begin position="361"/>
        <end position="373"/>
    </location>
</feature>
<protein>
    <recommendedName>
        <fullName evidence="3">HDAg domain-containing protein</fullName>
    </recommendedName>
</protein>
<reference evidence="4" key="1">
    <citation type="submission" date="2019-04" db="EMBL/GenBank/DDBJ databases">
        <title>Genome assembly of Zosterops borbonicus 15179.</title>
        <authorList>
            <person name="Leroy T."/>
            <person name="Anselmetti Y."/>
            <person name="Tilak M.-K."/>
            <person name="Nabholz B."/>
        </authorList>
    </citation>
    <scope>NUCLEOTIDE SEQUENCE</scope>
    <source>
        <strain evidence="4">HGM_15179</strain>
        <tissue evidence="4">Muscle</tissue>
    </source>
</reference>
<dbReference type="Proteomes" id="UP000796761">
    <property type="component" value="Unassembled WGS sequence"/>
</dbReference>
<keyword evidence="2" id="KW-0812">Transmembrane</keyword>
<dbReference type="SMART" id="SM01411">
    <property type="entry name" value="Ephrin_rec_like"/>
    <property type="match status" value="1"/>
</dbReference>
<dbReference type="Gene3D" id="2.10.50.10">
    <property type="entry name" value="Tumor Necrosis Factor Receptor, subunit A, domain 2"/>
    <property type="match status" value="1"/>
</dbReference>
<proteinExistence type="predicted"/>
<dbReference type="OrthoDB" id="2135488at2759"/>